<accession>A0AAV7SLY4</accession>
<proteinExistence type="predicted"/>
<gene>
    <name evidence="2" type="ORF">NDU88_005547</name>
</gene>
<feature type="compositionally biased region" description="Basic and acidic residues" evidence="1">
    <location>
        <begin position="128"/>
        <end position="143"/>
    </location>
</feature>
<protein>
    <submittedName>
        <fullName evidence="2">Uncharacterized protein</fullName>
    </submittedName>
</protein>
<dbReference type="Proteomes" id="UP001066276">
    <property type="component" value="Chromosome 4_2"/>
</dbReference>
<organism evidence="2 3">
    <name type="scientific">Pleurodeles waltl</name>
    <name type="common">Iberian ribbed newt</name>
    <dbReference type="NCBI Taxonomy" id="8319"/>
    <lineage>
        <taxon>Eukaryota</taxon>
        <taxon>Metazoa</taxon>
        <taxon>Chordata</taxon>
        <taxon>Craniata</taxon>
        <taxon>Vertebrata</taxon>
        <taxon>Euteleostomi</taxon>
        <taxon>Amphibia</taxon>
        <taxon>Batrachia</taxon>
        <taxon>Caudata</taxon>
        <taxon>Salamandroidea</taxon>
        <taxon>Salamandridae</taxon>
        <taxon>Pleurodelinae</taxon>
        <taxon>Pleurodeles</taxon>
    </lineage>
</organism>
<evidence type="ECO:0000256" key="1">
    <source>
        <dbReference type="SAM" id="MobiDB-lite"/>
    </source>
</evidence>
<reference evidence="2" key="1">
    <citation type="journal article" date="2022" name="bioRxiv">
        <title>Sequencing and chromosome-scale assembly of the giantPleurodeles waltlgenome.</title>
        <authorList>
            <person name="Brown T."/>
            <person name="Elewa A."/>
            <person name="Iarovenko S."/>
            <person name="Subramanian E."/>
            <person name="Araus A.J."/>
            <person name="Petzold A."/>
            <person name="Susuki M."/>
            <person name="Suzuki K.-i.T."/>
            <person name="Hayashi T."/>
            <person name="Toyoda A."/>
            <person name="Oliveira C."/>
            <person name="Osipova E."/>
            <person name="Leigh N.D."/>
            <person name="Simon A."/>
            <person name="Yun M.H."/>
        </authorList>
    </citation>
    <scope>NUCLEOTIDE SEQUENCE</scope>
    <source>
        <strain evidence="2">20211129_DDA</strain>
        <tissue evidence="2">Liver</tissue>
    </source>
</reference>
<evidence type="ECO:0000313" key="2">
    <source>
        <dbReference type="EMBL" id="KAJ1165118.1"/>
    </source>
</evidence>
<feature type="compositionally biased region" description="Basic and acidic residues" evidence="1">
    <location>
        <begin position="162"/>
        <end position="171"/>
    </location>
</feature>
<feature type="region of interest" description="Disordered" evidence="1">
    <location>
        <begin position="1"/>
        <end position="171"/>
    </location>
</feature>
<keyword evidence="3" id="KW-1185">Reference proteome</keyword>
<comment type="caution">
    <text evidence="2">The sequence shown here is derived from an EMBL/GenBank/DDBJ whole genome shotgun (WGS) entry which is preliminary data.</text>
</comment>
<feature type="compositionally biased region" description="Low complexity" evidence="1">
    <location>
        <begin position="48"/>
        <end position="58"/>
    </location>
</feature>
<evidence type="ECO:0000313" key="3">
    <source>
        <dbReference type="Proteomes" id="UP001066276"/>
    </source>
</evidence>
<name>A0AAV7SLY4_PLEWA</name>
<dbReference type="EMBL" id="JANPWB010000008">
    <property type="protein sequence ID" value="KAJ1165118.1"/>
    <property type="molecule type" value="Genomic_DNA"/>
</dbReference>
<sequence length="171" mass="18482">MPSPRCAPRKPGIWVPAIHQGPAPHRPRSKSPGQGSSASHHRFKMAPRSTSYSSGTSSTRRRAPQLSPGIRGPQEGPSALNPRCPGHQEHSGGRPVRQPRPHLVPRSGHTPTARPHPAPQAGAAQPGSDRRCRARDTWREKRYTGKPPGLPQTGPESVFRAKAVERNKGTS</sequence>
<dbReference type="AlphaFoldDB" id="A0AAV7SLY4"/>